<reference evidence="2 3" key="1">
    <citation type="journal article" date="2014" name="Genome Biol. Evol.">
        <title>Extensive gene acquisition in the extremely psychrophilic bacterial species Psychroflexus torquis and the link to sea-ice ecosystem specialism.</title>
        <authorList>
            <person name="Feng S."/>
            <person name="Powell S.M."/>
            <person name="Wilson R."/>
            <person name="Bowman J.P."/>
        </authorList>
    </citation>
    <scope>NUCLEOTIDE SEQUENCE [LARGE SCALE GENOMIC DNA]</scope>
    <source>
        <strain evidence="2 3">ACAM 44</strain>
    </source>
</reference>
<keyword evidence="1" id="KW-1133">Transmembrane helix</keyword>
<keyword evidence="1" id="KW-0472">Membrane</keyword>
<dbReference type="Proteomes" id="UP000012317">
    <property type="component" value="Unassembled WGS sequence"/>
</dbReference>
<keyword evidence="3" id="KW-1185">Reference proteome</keyword>
<dbReference type="InterPro" id="IPR010994">
    <property type="entry name" value="RuvA_2-like"/>
</dbReference>
<dbReference type="PANTHER" id="PTHR21180:SF32">
    <property type="entry name" value="ENDONUCLEASE_EXONUCLEASE_PHOSPHATASE FAMILY DOMAIN-CONTAINING PROTEIN 1"/>
    <property type="match status" value="1"/>
</dbReference>
<dbReference type="Pfam" id="PF12836">
    <property type="entry name" value="HHH_3"/>
    <property type="match status" value="1"/>
</dbReference>
<dbReference type="EMBL" id="APLF01000009">
    <property type="protein sequence ID" value="EMY80841.1"/>
    <property type="molecule type" value="Genomic_DNA"/>
</dbReference>
<name>N1WKR7_9FLAO</name>
<gene>
    <name evidence="2" type="ORF">pgond44_09781</name>
</gene>
<sequence>MKSSRKFRFGYTKGDRNGIFLFCLILIAGIAINYFSLNTLSEANKPFEFSKTADSLHRLVDSLKKQQSLEDQRVIYPFNPNFVTDYKGYTLEMTTEQIDRLLEFRAKDEWINSKAQFQKVTGVSDQWMTTYSTYFKFPDWVIERQEQDSKKPKRKSLKYSEKKDLNTVDIDELILVDGIGEALANRIVRHRSQLGGFVNTIQLKDVYGLNSEVIERLEEQIALKTPLEIEKQDINTISVLGLSELPYFDYEMARSIVNFIKLREGISNFEELSKIEGFPSYKLDRIQLYLEIRE</sequence>
<evidence type="ECO:0000313" key="2">
    <source>
        <dbReference type="EMBL" id="EMY80841.1"/>
    </source>
</evidence>
<dbReference type="GO" id="GO:0015628">
    <property type="term" value="P:protein secretion by the type II secretion system"/>
    <property type="evidence" value="ECO:0007669"/>
    <property type="project" value="TreeGrafter"/>
</dbReference>
<dbReference type="eggNOG" id="COG1555">
    <property type="taxonomic scope" value="Bacteria"/>
</dbReference>
<organism evidence="2 3">
    <name type="scientific">Psychroflexus gondwanensis ACAM 44</name>
    <dbReference type="NCBI Taxonomy" id="1189619"/>
    <lineage>
        <taxon>Bacteria</taxon>
        <taxon>Pseudomonadati</taxon>
        <taxon>Bacteroidota</taxon>
        <taxon>Flavobacteriia</taxon>
        <taxon>Flavobacteriales</taxon>
        <taxon>Flavobacteriaceae</taxon>
        <taxon>Psychroflexus</taxon>
    </lineage>
</organism>
<proteinExistence type="predicted"/>
<dbReference type="InterPro" id="IPR051675">
    <property type="entry name" value="Endo/Exo/Phosphatase_dom_1"/>
</dbReference>
<feature type="transmembrane region" description="Helical" evidence="1">
    <location>
        <begin position="20"/>
        <end position="37"/>
    </location>
</feature>
<accession>N1WKR7</accession>
<dbReference type="AlphaFoldDB" id="N1WKR7"/>
<comment type="caution">
    <text evidence="2">The sequence shown here is derived from an EMBL/GenBank/DDBJ whole genome shotgun (WGS) entry which is preliminary data.</text>
</comment>
<dbReference type="Gene3D" id="1.10.150.280">
    <property type="entry name" value="AF1531-like domain"/>
    <property type="match status" value="1"/>
</dbReference>
<dbReference type="PANTHER" id="PTHR21180">
    <property type="entry name" value="ENDONUCLEASE/EXONUCLEASE/PHOSPHATASE FAMILY DOMAIN-CONTAINING PROTEIN 1"/>
    <property type="match status" value="1"/>
</dbReference>
<dbReference type="RefSeq" id="WP_003440859.1">
    <property type="nucleotide sequence ID" value="NZ_APLF01000009.1"/>
</dbReference>
<keyword evidence="1" id="KW-0812">Transmembrane</keyword>
<dbReference type="STRING" id="1189619.pgond44_09781"/>
<protein>
    <submittedName>
        <fullName evidence="2">Membrane solute-binding DNA binding domains</fullName>
    </submittedName>
</protein>
<dbReference type="SUPFAM" id="SSF47781">
    <property type="entry name" value="RuvA domain 2-like"/>
    <property type="match status" value="2"/>
</dbReference>
<evidence type="ECO:0000256" key="1">
    <source>
        <dbReference type="SAM" id="Phobius"/>
    </source>
</evidence>
<evidence type="ECO:0000313" key="3">
    <source>
        <dbReference type="Proteomes" id="UP000012317"/>
    </source>
</evidence>
<dbReference type="GO" id="GO:0015627">
    <property type="term" value="C:type II protein secretion system complex"/>
    <property type="evidence" value="ECO:0007669"/>
    <property type="project" value="TreeGrafter"/>
</dbReference>